<sequence>MILLDTHVWLRWLNVGSGPLPTALVDLIEEAEAVSVSAVSVWEAAWLVRGGRVELRATWEDWLQIALHEAGVDVEPMTESIASRAAWLPIHHRDPADRFIIATAIETDSRLVSLDATFPLYTELAGGLVQA</sequence>
<accession>A0A2W4SFA8</accession>
<dbReference type="InterPro" id="IPR041705">
    <property type="entry name" value="PIN_Sll0205"/>
</dbReference>
<dbReference type="AlphaFoldDB" id="A0A2W4SFA8"/>
<dbReference type="EMBL" id="QJPH01000493">
    <property type="protein sequence ID" value="PZN72294.1"/>
    <property type="molecule type" value="Genomic_DNA"/>
</dbReference>
<proteinExistence type="predicted"/>
<reference evidence="2 3" key="1">
    <citation type="journal article" date="2018" name="Aquat. Microb. Ecol.">
        <title>Gammaproteobacterial methanotrophs dominate.</title>
        <authorList>
            <person name="Rissanen A.J."/>
            <person name="Saarenheimo J."/>
            <person name="Tiirola M."/>
            <person name="Peura S."/>
            <person name="Aalto S.L."/>
            <person name="Karvinen A."/>
            <person name="Nykanen H."/>
        </authorList>
    </citation>
    <scope>NUCLEOTIDE SEQUENCE [LARGE SCALE GENOMIC DNA]</scope>
    <source>
        <strain evidence="2">AMbin10</strain>
    </source>
</reference>
<evidence type="ECO:0000313" key="3">
    <source>
        <dbReference type="Proteomes" id="UP000249396"/>
    </source>
</evidence>
<dbReference type="Pfam" id="PF01850">
    <property type="entry name" value="PIN"/>
    <property type="match status" value="1"/>
</dbReference>
<dbReference type="PANTHER" id="PTHR36173:SF1">
    <property type="entry name" value="RIBONUCLEASE VAPC22"/>
    <property type="match status" value="1"/>
</dbReference>
<dbReference type="PANTHER" id="PTHR36173">
    <property type="entry name" value="RIBONUCLEASE VAPC16-RELATED"/>
    <property type="match status" value="1"/>
</dbReference>
<dbReference type="Gene3D" id="3.40.50.1010">
    <property type="entry name" value="5'-nuclease"/>
    <property type="match status" value="1"/>
</dbReference>
<evidence type="ECO:0000259" key="1">
    <source>
        <dbReference type="Pfam" id="PF01850"/>
    </source>
</evidence>
<feature type="domain" description="PIN" evidence="1">
    <location>
        <begin position="2"/>
        <end position="119"/>
    </location>
</feature>
<gene>
    <name evidence="2" type="ORF">DM484_24745</name>
</gene>
<organism evidence="2 3">
    <name type="scientific">Candidatus Methylumidiphilus alinenensis</name>
    <dbReference type="NCBI Taxonomy" id="2202197"/>
    <lineage>
        <taxon>Bacteria</taxon>
        <taxon>Pseudomonadati</taxon>
        <taxon>Pseudomonadota</taxon>
        <taxon>Gammaproteobacteria</taxon>
        <taxon>Methylococcales</taxon>
        <taxon>Candidatus Methylumidiphilus</taxon>
    </lineage>
</organism>
<dbReference type="CDD" id="cd09872">
    <property type="entry name" value="PIN_Sll0205-like"/>
    <property type="match status" value="1"/>
</dbReference>
<evidence type="ECO:0000313" key="2">
    <source>
        <dbReference type="EMBL" id="PZN72294.1"/>
    </source>
</evidence>
<name>A0A2W4SFA8_9GAMM</name>
<dbReference type="SUPFAM" id="SSF88723">
    <property type="entry name" value="PIN domain-like"/>
    <property type="match status" value="1"/>
</dbReference>
<comment type="caution">
    <text evidence="2">The sequence shown here is derived from an EMBL/GenBank/DDBJ whole genome shotgun (WGS) entry which is preliminary data.</text>
</comment>
<dbReference type="InterPro" id="IPR052919">
    <property type="entry name" value="TA_system_RNase"/>
</dbReference>
<protein>
    <submittedName>
        <fullName evidence="2">PIN domain nuclease</fullName>
    </submittedName>
</protein>
<dbReference type="InterPro" id="IPR029060">
    <property type="entry name" value="PIN-like_dom_sf"/>
</dbReference>
<dbReference type="Proteomes" id="UP000249396">
    <property type="component" value="Unassembled WGS sequence"/>
</dbReference>
<dbReference type="InterPro" id="IPR002716">
    <property type="entry name" value="PIN_dom"/>
</dbReference>